<dbReference type="Proteomes" id="UP001434883">
    <property type="component" value="Unassembled WGS sequence"/>
</dbReference>
<dbReference type="EMBL" id="JAHRIN010001218">
    <property type="protein sequence ID" value="MEQ2191765.1"/>
    <property type="molecule type" value="Genomic_DNA"/>
</dbReference>
<accession>A0ABV0Q7I7</accession>
<proteinExistence type="predicted"/>
<keyword evidence="2" id="KW-1185">Reference proteome</keyword>
<evidence type="ECO:0000313" key="2">
    <source>
        <dbReference type="Proteomes" id="UP001434883"/>
    </source>
</evidence>
<name>A0ABV0Q7I7_9TELE</name>
<evidence type="ECO:0000313" key="1">
    <source>
        <dbReference type="EMBL" id="MEQ2191765.1"/>
    </source>
</evidence>
<comment type="caution">
    <text evidence="1">The sequence shown here is derived from an EMBL/GenBank/DDBJ whole genome shotgun (WGS) entry which is preliminary data.</text>
</comment>
<gene>
    <name evidence="1" type="ORF">XENOCAPTIV_002216</name>
</gene>
<organism evidence="1 2">
    <name type="scientific">Xenoophorus captivus</name>
    <dbReference type="NCBI Taxonomy" id="1517983"/>
    <lineage>
        <taxon>Eukaryota</taxon>
        <taxon>Metazoa</taxon>
        <taxon>Chordata</taxon>
        <taxon>Craniata</taxon>
        <taxon>Vertebrata</taxon>
        <taxon>Euteleostomi</taxon>
        <taxon>Actinopterygii</taxon>
        <taxon>Neopterygii</taxon>
        <taxon>Teleostei</taxon>
        <taxon>Neoteleostei</taxon>
        <taxon>Acanthomorphata</taxon>
        <taxon>Ovalentaria</taxon>
        <taxon>Atherinomorphae</taxon>
        <taxon>Cyprinodontiformes</taxon>
        <taxon>Goodeidae</taxon>
        <taxon>Xenoophorus</taxon>
    </lineage>
</organism>
<sequence length="124" mass="13430">MSAAFGLFAHLSKKEKPITTAVSPPLPALPVFYCLLRMDAGVSGADKPGRGRSPLFTVGSFIGRVKQEPPTEVEEVVGLRGRPLFVLSQASTTGQRARGWGWRGDRPDFCLYVGGEERLGNSRL</sequence>
<protein>
    <submittedName>
        <fullName evidence="1">Uncharacterized protein</fullName>
    </submittedName>
</protein>
<reference evidence="1 2" key="1">
    <citation type="submission" date="2021-06" db="EMBL/GenBank/DDBJ databases">
        <authorList>
            <person name="Palmer J.M."/>
        </authorList>
    </citation>
    <scope>NUCLEOTIDE SEQUENCE [LARGE SCALE GENOMIC DNA]</scope>
    <source>
        <strain evidence="1 2">XC_2019</strain>
        <tissue evidence="1">Muscle</tissue>
    </source>
</reference>